<gene>
    <name evidence="1" type="ORF">S12H4_47561</name>
</gene>
<sequence length="101" mass="11403">VVSNDPEFQMLQEKPRDRPIRDSVTITSDAVQDAAEPVFAGDGSDYLWMANEDVEVYDAADVNFFVLAADDPFYVERFYGYFKFKKSTADAVLKTVKFASV</sequence>
<name>X1V6J9_9ZZZZ</name>
<reference evidence="1" key="1">
    <citation type="journal article" date="2014" name="Front. Microbiol.">
        <title>High frequency of phylogenetically diverse reductive dehalogenase-homologous genes in deep subseafloor sedimentary metagenomes.</title>
        <authorList>
            <person name="Kawai M."/>
            <person name="Futagami T."/>
            <person name="Toyoda A."/>
            <person name="Takaki Y."/>
            <person name="Nishi S."/>
            <person name="Hori S."/>
            <person name="Arai W."/>
            <person name="Tsubouchi T."/>
            <person name="Morono Y."/>
            <person name="Uchiyama I."/>
            <person name="Ito T."/>
            <person name="Fujiyama A."/>
            <person name="Inagaki F."/>
            <person name="Takami H."/>
        </authorList>
    </citation>
    <scope>NUCLEOTIDE SEQUENCE</scope>
    <source>
        <strain evidence="1">Expedition CK06-06</strain>
    </source>
</reference>
<dbReference type="AlphaFoldDB" id="X1V6J9"/>
<accession>X1V6J9</accession>
<comment type="caution">
    <text evidence="1">The sequence shown here is derived from an EMBL/GenBank/DDBJ whole genome shotgun (WGS) entry which is preliminary data.</text>
</comment>
<proteinExistence type="predicted"/>
<feature type="non-terminal residue" evidence="1">
    <location>
        <position position="1"/>
    </location>
</feature>
<dbReference type="EMBL" id="BARW01029625">
    <property type="protein sequence ID" value="GAJ11527.1"/>
    <property type="molecule type" value="Genomic_DNA"/>
</dbReference>
<protein>
    <submittedName>
        <fullName evidence="1">Uncharacterized protein</fullName>
    </submittedName>
</protein>
<organism evidence="1">
    <name type="scientific">marine sediment metagenome</name>
    <dbReference type="NCBI Taxonomy" id="412755"/>
    <lineage>
        <taxon>unclassified sequences</taxon>
        <taxon>metagenomes</taxon>
        <taxon>ecological metagenomes</taxon>
    </lineage>
</organism>
<evidence type="ECO:0000313" key="1">
    <source>
        <dbReference type="EMBL" id="GAJ11527.1"/>
    </source>
</evidence>